<gene>
    <name evidence="1" type="ORF">Molly1_166</name>
</gene>
<sequence length="112" mass="12681">MGNKINAVVVHSKDKPAWNINNTKLGSKFRLAVVPYVKIGLTEESTKHTKDEAHKLAKIVASAFNRPTVVDIRKEIYRDMDLSKLPATVRVSLEFKFESLIQYLSDNDVIQP</sequence>
<keyword evidence="2" id="KW-1185">Reference proteome</keyword>
<evidence type="ECO:0000313" key="2">
    <source>
        <dbReference type="Proteomes" id="UP000693768"/>
    </source>
</evidence>
<dbReference type="Proteomes" id="UP000693768">
    <property type="component" value="Segment"/>
</dbReference>
<name>A0A8E4UY89_9CAUD</name>
<proteinExistence type="predicted"/>
<dbReference type="EMBL" id="MT732451">
    <property type="protein sequence ID" value="QQO97462.1"/>
    <property type="molecule type" value="Genomic_DNA"/>
</dbReference>
<protein>
    <submittedName>
        <fullName evidence="1">Uncharacterized protein</fullName>
    </submittedName>
</protein>
<evidence type="ECO:0000313" key="1">
    <source>
        <dbReference type="EMBL" id="QQO97462.1"/>
    </source>
</evidence>
<reference evidence="1" key="1">
    <citation type="submission" date="2020-07" db="EMBL/GenBank/DDBJ databases">
        <title>Highly diverse flavobacterial phages as mortality factor during North Sea spring blooms.</title>
        <authorList>
            <person name="Bartlau N."/>
            <person name="Wichels A."/>
            <person name="Krohne G."/>
            <person name="Adriaenssens E.M."/>
            <person name="Heins A."/>
            <person name="Fuchs B.M."/>
            <person name="Amann R."/>
            <person name="Moraru C."/>
        </authorList>
    </citation>
    <scope>NUCLEOTIDE SEQUENCE</scope>
</reference>
<organism evidence="1 2">
    <name type="scientific">Maribacter phage Molly_1</name>
    <dbReference type="NCBI Taxonomy" id="2745685"/>
    <lineage>
        <taxon>Viruses</taxon>
        <taxon>Duplodnaviria</taxon>
        <taxon>Heunggongvirae</taxon>
        <taxon>Uroviricota</taxon>
        <taxon>Caudoviricetes</taxon>
        <taxon>Molycolviridae</taxon>
        <taxon>Mollyvirus</taxon>
        <taxon>Mollyvirus molly</taxon>
    </lineage>
</organism>
<accession>A0A8E4UY89</accession>